<dbReference type="AlphaFoldDB" id="A0A4Z2J0V7"/>
<keyword evidence="3" id="KW-1185">Reference proteome</keyword>
<evidence type="ECO:0000313" key="3">
    <source>
        <dbReference type="Proteomes" id="UP000314294"/>
    </source>
</evidence>
<organism evidence="2 3">
    <name type="scientific">Liparis tanakae</name>
    <name type="common">Tanaka's snailfish</name>
    <dbReference type="NCBI Taxonomy" id="230148"/>
    <lineage>
        <taxon>Eukaryota</taxon>
        <taxon>Metazoa</taxon>
        <taxon>Chordata</taxon>
        <taxon>Craniata</taxon>
        <taxon>Vertebrata</taxon>
        <taxon>Euteleostomi</taxon>
        <taxon>Actinopterygii</taxon>
        <taxon>Neopterygii</taxon>
        <taxon>Teleostei</taxon>
        <taxon>Neoteleostei</taxon>
        <taxon>Acanthomorphata</taxon>
        <taxon>Eupercaria</taxon>
        <taxon>Perciformes</taxon>
        <taxon>Cottioidei</taxon>
        <taxon>Cottales</taxon>
        <taxon>Liparidae</taxon>
        <taxon>Liparis</taxon>
    </lineage>
</organism>
<accession>A0A4Z2J0V7</accession>
<gene>
    <name evidence="2" type="ORF">EYF80_006025</name>
</gene>
<sequence>MAPMCVDGHSASDHCQSASELYLASSARTRNERAWPLGISSLGSGWRSPRRTGRSGASPCGPFSMDTTNAGRQVLPAEREYDTIGSQVSRGTGSGRGEVMHIMHPAESGEPDCW</sequence>
<evidence type="ECO:0000313" key="2">
    <source>
        <dbReference type="EMBL" id="TNN83849.1"/>
    </source>
</evidence>
<dbReference type="Proteomes" id="UP000314294">
    <property type="component" value="Unassembled WGS sequence"/>
</dbReference>
<reference evidence="2 3" key="1">
    <citation type="submission" date="2019-03" db="EMBL/GenBank/DDBJ databases">
        <title>First draft genome of Liparis tanakae, snailfish: a comprehensive survey of snailfish specific genes.</title>
        <authorList>
            <person name="Kim W."/>
            <person name="Song I."/>
            <person name="Jeong J.-H."/>
            <person name="Kim D."/>
            <person name="Kim S."/>
            <person name="Ryu S."/>
            <person name="Song J.Y."/>
            <person name="Lee S.K."/>
        </authorList>
    </citation>
    <scope>NUCLEOTIDE SEQUENCE [LARGE SCALE GENOMIC DNA]</scope>
    <source>
        <tissue evidence="2">Muscle</tissue>
    </source>
</reference>
<protein>
    <submittedName>
        <fullName evidence="2">Uncharacterized protein</fullName>
    </submittedName>
</protein>
<feature type="region of interest" description="Disordered" evidence="1">
    <location>
        <begin position="38"/>
        <end position="98"/>
    </location>
</feature>
<comment type="caution">
    <text evidence="2">The sequence shown here is derived from an EMBL/GenBank/DDBJ whole genome shotgun (WGS) entry which is preliminary data.</text>
</comment>
<proteinExistence type="predicted"/>
<name>A0A4Z2J0V7_9TELE</name>
<evidence type="ECO:0000256" key="1">
    <source>
        <dbReference type="SAM" id="MobiDB-lite"/>
    </source>
</evidence>
<dbReference type="EMBL" id="SRLO01000031">
    <property type="protein sequence ID" value="TNN83849.1"/>
    <property type="molecule type" value="Genomic_DNA"/>
</dbReference>